<dbReference type="PANTHER" id="PTHR43513">
    <property type="entry name" value="DIHYDROOROTATE DEHYDROGENASE B (NAD(+)), ELECTRON TRANSFER SUBUNIT"/>
    <property type="match status" value="1"/>
</dbReference>
<dbReference type="InterPro" id="IPR005720">
    <property type="entry name" value="Dihydroorotate_DH_cat"/>
</dbReference>
<dbReference type="InterPro" id="IPR017927">
    <property type="entry name" value="FAD-bd_FR_type"/>
</dbReference>
<dbReference type="GO" id="GO:0006207">
    <property type="term" value="P:'de novo' pyrimidine nucleobase biosynthetic process"/>
    <property type="evidence" value="ECO:0007669"/>
    <property type="project" value="InterPro"/>
</dbReference>
<keyword evidence="3" id="KW-0560">Oxidoreductase</keyword>
<dbReference type="InterPro" id="IPR013785">
    <property type="entry name" value="Aldolase_TIM"/>
</dbReference>
<dbReference type="AlphaFoldDB" id="A0A0G4GXF7"/>
<dbReference type="SUPFAM" id="SSF51395">
    <property type="entry name" value="FMN-linked oxidoreductases"/>
    <property type="match status" value="1"/>
</dbReference>
<dbReference type="EMBL" id="CDMZ01001635">
    <property type="protein sequence ID" value="CEM35478.1"/>
    <property type="molecule type" value="Genomic_DNA"/>
</dbReference>
<organism evidence="5">
    <name type="scientific">Chromera velia CCMP2878</name>
    <dbReference type="NCBI Taxonomy" id="1169474"/>
    <lineage>
        <taxon>Eukaryota</taxon>
        <taxon>Sar</taxon>
        <taxon>Alveolata</taxon>
        <taxon>Colpodellida</taxon>
        <taxon>Chromeraceae</taxon>
        <taxon>Chromera</taxon>
    </lineage>
</organism>
<dbReference type="Gene3D" id="2.40.30.10">
    <property type="entry name" value="Translation factors"/>
    <property type="match status" value="1"/>
</dbReference>
<comment type="pathway">
    <text evidence="2">Pyrimidine metabolism; UMP biosynthesis via de novo pathway.</text>
</comment>
<dbReference type="PROSITE" id="PS00912">
    <property type="entry name" value="DHODEHASE_2"/>
    <property type="match status" value="1"/>
</dbReference>
<accession>A0A0G4GXF7</accession>
<dbReference type="InterPro" id="IPR050353">
    <property type="entry name" value="PyrK_electron_transfer"/>
</dbReference>
<dbReference type="Gene3D" id="3.40.50.80">
    <property type="entry name" value="Nucleotide-binding domain of ferredoxin-NADP reductase (FNR) module"/>
    <property type="match status" value="1"/>
</dbReference>
<evidence type="ECO:0000259" key="4">
    <source>
        <dbReference type="PROSITE" id="PS51384"/>
    </source>
</evidence>
<comment type="cofactor">
    <cofactor evidence="1">
        <name>FMN</name>
        <dbReference type="ChEBI" id="CHEBI:58210"/>
    </cofactor>
</comment>
<dbReference type="GO" id="GO:0004152">
    <property type="term" value="F:dihydroorotate dehydrogenase activity"/>
    <property type="evidence" value="ECO:0007669"/>
    <property type="project" value="UniProtKB-ARBA"/>
</dbReference>
<protein>
    <recommendedName>
        <fullName evidence="4">FAD-binding FR-type domain-containing protein</fullName>
    </recommendedName>
</protein>
<dbReference type="Pfam" id="PF01180">
    <property type="entry name" value="DHO_dh"/>
    <property type="match status" value="1"/>
</dbReference>
<evidence type="ECO:0000256" key="1">
    <source>
        <dbReference type="ARBA" id="ARBA00001917"/>
    </source>
</evidence>
<name>A0A0G4GXF7_9ALVE</name>
<dbReference type="InterPro" id="IPR017938">
    <property type="entry name" value="Riboflavin_synthase-like_b-brl"/>
</dbReference>
<dbReference type="UniPathway" id="UPA00070"/>
<dbReference type="GO" id="GO:0005737">
    <property type="term" value="C:cytoplasm"/>
    <property type="evidence" value="ECO:0007669"/>
    <property type="project" value="InterPro"/>
</dbReference>
<reference evidence="5" key="1">
    <citation type="submission" date="2014-11" db="EMBL/GenBank/DDBJ databases">
        <authorList>
            <person name="Otto D Thomas"/>
            <person name="Naeem Raeece"/>
        </authorList>
    </citation>
    <scope>NUCLEOTIDE SEQUENCE</scope>
</reference>
<proteinExistence type="predicted"/>
<dbReference type="SUPFAM" id="SSF52343">
    <property type="entry name" value="Ferredoxin reductase-like, C-terminal NADP-linked domain"/>
    <property type="match status" value="1"/>
</dbReference>
<evidence type="ECO:0000313" key="5">
    <source>
        <dbReference type="EMBL" id="CEM35478.1"/>
    </source>
</evidence>
<sequence length="630" mass="67625">MSQHVFLGKPVTGLFTIPSGIVSVTLDTVKKLADTVPELGILTTKSIGPEERAGNREPVYAALEDPKGNCKQGAWVGLANPGCREFAKELGEIRPLLPPNKFLLVSIFAGTTEEFAEVARTLGPLADGLELNFSCPHAEGFGQAICAVPDLAAKVVAAVRQVTDKPLLPKLSPNLSDDQIDRLVVSLLREGAAGFSAVNTFGPMENPCEAAGGVNILSKGKGGMSGPVIKDRALEVVGRIHSVLVREGLEDRIPILGMGGIATSDDVRAFAAAGASAFGVGSALTGLSTEEVRLFFSRLGRGESGPGRAPIPPEYMKFRTFTLKDTVLANAQLGVMRFKEPFGVPCQPGQFVEVWVPGEGEKPFAPSRVVPSLELAIRSVGQLTGKLLDLRENDQVFVRGPYGRPFTVPPRSLSCSSDLFVLVGGGTGIAPLLLLAERLSEETGVGRERLHVFLGGRSADQIYYTEEFRVFGSVHLATDDGSEGFHGNVVSCLEGFLRGKGMLNGTGTHSQQNGVNGTHHPQQNGVNGTHHREAEEAPRFRFYNCGPEKMMRAAFDLQTSQRGGSRWVCVESECSIERYMKCGVGICGLCACDGFRTCVDGPIFGQDVLKEMEQFGRMHRAKTSKRLLDW</sequence>
<dbReference type="Pfam" id="PF00175">
    <property type="entry name" value="NAD_binding_1"/>
    <property type="match status" value="1"/>
</dbReference>
<dbReference type="SUPFAM" id="SSF63380">
    <property type="entry name" value="Riboflavin synthase domain-like"/>
    <property type="match status" value="1"/>
</dbReference>
<dbReference type="VEuPathDB" id="CryptoDB:Cvel_5342"/>
<dbReference type="PANTHER" id="PTHR43513:SF3">
    <property type="entry name" value="DIHYDROOROTATE DEHYDROGENASE B (NAD(+)), ELECTRON TRANSFER SUBUNIT-RELATED"/>
    <property type="match status" value="1"/>
</dbReference>
<dbReference type="InterPro" id="IPR001295">
    <property type="entry name" value="Dihydroorotate_DH_CS"/>
</dbReference>
<gene>
    <name evidence="5" type="ORF">Cvel_5342</name>
</gene>
<evidence type="ECO:0000256" key="3">
    <source>
        <dbReference type="ARBA" id="ARBA00023002"/>
    </source>
</evidence>
<evidence type="ECO:0000256" key="2">
    <source>
        <dbReference type="ARBA" id="ARBA00004725"/>
    </source>
</evidence>
<dbReference type="Pfam" id="PF10418">
    <property type="entry name" value="DHODB_Fe-S_bind"/>
    <property type="match status" value="1"/>
</dbReference>
<dbReference type="InterPro" id="IPR019480">
    <property type="entry name" value="Dihydroorotate_DH_Fe-S-bd"/>
</dbReference>
<dbReference type="GO" id="GO:0044205">
    <property type="term" value="P:'de novo' UMP biosynthetic process"/>
    <property type="evidence" value="ECO:0007669"/>
    <property type="project" value="UniProtKB-UniPathway"/>
</dbReference>
<dbReference type="InterPro" id="IPR001433">
    <property type="entry name" value="OxRdtase_FAD/NAD-bd"/>
</dbReference>
<dbReference type="PROSITE" id="PS51384">
    <property type="entry name" value="FAD_FR"/>
    <property type="match status" value="1"/>
</dbReference>
<dbReference type="InterPro" id="IPR039261">
    <property type="entry name" value="FNR_nucleotide-bd"/>
</dbReference>
<dbReference type="Gene3D" id="3.20.20.70">
    <property type="entry name" value="Aldolase class I"/>
    <property type="match status" value="1"/>
</dbReference>
<feature type="domain" description="FAD-binding FR-type" evidence="4">
    <location>
        <begin position="316"/>
        <end position="408"/>
    </location>
</feature>